<feature type="region of interest" description="Disordered" evidence="1">
    <location>
        <begin position="110"/>
        <end position="174"/>
    </location>
</feature>
<evidence type="ECO:0000256" key="1">
    <source>
        <dbReference type="SAM" id="MobiDB-lite"/>
    </source>
</evidence>
<dbReference type="Proteomes" id="UP001174909">
    <property type="component" value="Unassembled WGS sequence"/>
</dbReference>
<feature type="compositionally biased region" description="Gly residues" evidence="1">
    <location>
        <begin position="112"/>
        <end position="127"/>
    </location>
</feature>
<gene>
    <name evidence="2" type="ORF">GBAR_LOCUS1676</name>
</gene>
<dbReference type="AlphaFoldDB" id="A0AA35QX09"/>
<name>A0AA35QX09_GEOBA</name>
<evidence type="ECO:0000313" key="3">
    <source>
        <dbReference type="Proteomes" id="UP001174909"/>
    </source>
</evidence>
<organism evidence="2 3">
    <name type="scientific">Geodia barretti</name>
    <name type="common">Barrett's horny sponge</name>
    <dbReference type="NCBI Taxonomy" id="519541"/>
    <lineage>
        <taxon>Eukaryota</taxon>
        <taxon>Metazoa</taxon>
        <taxon>Porifera</taxon>
        <taxon>Demospongiae</taxon>
        <taxon>Heteroscleromorpha</taxon>
        <taxon>Tetractinellida</taxon>
        <taxon>Astrophorina</taxon>
        <taxon>Geodiidae</taxon>
        <taxon>Geodia</taxon>
    </lineage>
</organism>
<reference evidence="2" key="1">
    <citation type="submission" date="2023-03" db="EMBL/GenBank/DDBJ databases">
        <authorList>
            <person name="Steffen K."/>
            <person name="Cardenas P."/>
        </authorList>
    </citation>
    <scope>NUCLEOTIDE SEQUENCE</scope>
</reference>
<evidence type="ECO:0000313" key="2">
    <source>
        <dbReference type="EMBL" id="CAI7995335.1"/>
    </source>
</evidence>
<dbReference type="EMBL" id="CASHTH010000244">
    <property type="protein sequence ID" value="CAI7995335.1"/>
    <property type="molecule type" value="Genomic_DNA"/>
</dbReference>
<comment type="caution">
    <text evidence="2">The sequence shown here is derived from an EMBL/GenBank/DDBJ whole genome shotgun (WGS) entry which is preliminary data.</text>
</comment>
<keyword evidence="3" id="KW-1185">Reference proteome</keyword>
<feature type="compositionally biased region" description="Polar residues" evidence="1">
    <location>
        <begin position="152"/>
        <end position="161"/>
    </location>
</feature>
<protein>
    <submittedName>
        <fullName evidence="2">Uncharacterized protein</fullName>
    </submittedName>
</protein>
<accession>A0AA35QX09</accession>
<proteinExistence type="predicted"/>
<feature type="non-terminal residue" evidence="2">
    <location>
        <position position="174"/>
    </location>
</feature>
<sequence length="174" mass="18200">PPLPPSELLALFLEEGTTGFGPDETLLLLELPGRSSPGKNLQSGLQLTNSLLSLSRSCMYLSEYRRIPCFSGPAFRANGLCCMYSRRFSFRASSSVSVGNLRSSRGRFSIGGNSGGGVKIGGGGGSPGRRDSSPANGLPRPLPLPLPRLISHTDTLSTAGSRTRDPSCGGEESA</sequence>